<protein>
    <submittedName>
        <fullName evidence="1">Uncharacterized protein</fullName>
    </submittedName>
</protein>
<keyword evidence="2" id="KW-1185">Reference proteome</keyword>
<dbReference type="RefSeq" id="WP_073268837.1">
    <property type="nucleotide sequence ID" value="NZ_FRBQ01000014.1"/>
</dbReference>
<dbReference type="OrthoDB" id="7061056at2"/>
<accession>A0A1M7P0J5</accession>
<reference evidence="2" key="1">
    <citation type="submission" date="2016-11" db="EMBL/GenBank/DDBJ databases">
        <authorList>
            <person name="Varghese N."/>
            <person name="Submissions S."/>
        </authorList>
    </citation>
    <scope>NUCLEOTIDE SEQUENCE [LARGE SCALE GENOMIC DNA]</scope>
    <source>
        <strain evidence="2">CECT 8089</strain>
    </source>
</reference>
<dbReference type="Proteomes" id="UP000184305">
    <property type="component" value="Unassembled WGS sequence"/>
</dbReference>
<evidence type="ECO:0000313" key="2">
    <source>
        <dbReference type="Proteomes" id="UP000184305"/>
    </source>
</evidence>
<dbReference type="STRING" id="1220495.SAMN05216288_0571"/>
<evidence type="ECO:0000313" key="1">
    <source>
        <dbReference type="EMBL" id="SHN09889.1"/>
    </source>
</evidence>
<name>A0A1M7P0J5_9GAMM</name>
<dbReference type="AlphaFoldDB" id="A0A1M7P0J5"/>
<dbReference type="EMBL" id="FRBQ01000014">
    <property type="protein sequence ID" value="SHN09889.1"/>
    <property type="molecule type" value="Genomic_DNA"/>
</dbReference>
<sequence>MDFNKWAQDIYQVAYDSIRHCLENSRTGKWKEDFITAEILERLNKLPAYSLRQETGYKNVNLESFKFSGTPEYAFGDVAIVVKIEFEKGKSIEGVAYLEAKRIYHKEKHEQCSFDSIDWSRLEEYASSSHAHYVMLYDVDEDSEIKLICKTILTKHLLEIKRKKRDVYPYCENFHQLMCFRLFMGYGLDFDPQAVESAKGFGESNLFAKYLLTATVTHTHKPEMKLEPVMINRSVYESIVSPRLDLGSDPDPSGSIPRP</sequence>
<gene>
    <name evidence="1" type="ORF">SAMN05216288_0571</name>
</gene>
<organism evidence="1 2">
    <name type="scientific">Phytopseudomonas punonensis</name>
    <dbReference type="NCBI Taxonomy" id="1220495"/>
    <lineage>
        <taxon>Bacteria</taxon>
        <taxon>Pseudomonadati</taxon>
        <taxon>Pseudomonadota</taxon>
        <taxon>Gammaproteobacteria</taxon>
        <taxon>Pseudomonadales</taxon>
        <taxon>Pseudomonadaceae</taxon>
        <taxon>Phytopseudomonas</taxon>
    </lineage>
</organism>
<proteinExistence type="predicted"/>